<evidence type="ECO:0000259" key="4">
    <source>
        <dbReference type="SMART" id="SM00079"/>
    </source>
</evidence>
<dbReference type="SMART" id="SM00079">
    <property type="entry name" value="PBPe"/>
    <property type="match status" value="1"/>
</dbReference>
<keyword evidence="1 2" id="KW-0732">Signal</keyword>
<dbReference type="InterPro" id="IPR001320">
    <property type="entry name" value="Iontro_rcpt_C"/>
</dbReference>
<proteinExistence type="predicted"/>
<dbReference type="Pfam" id="PF00497">
    <property type="entry name" value="SBP_bac_3"/>
    <property type="match status" value="1"/>
</dbReference>
<organism evidence="5 6">
    <name type="scientific">Streptomyces meridianus</name>
    <dbReference type="NCBI Taxonomy" id="2938945"/>
    <lineage>
        <taxon>Bacteria</taxon>
        <taxon>Bacillati</taxon>
        <taxon>Actinomycetota</taxon>
        <taxon>Actinomycetes</taxon>
        <taxon>Kitasatosporales</taxon>
        <taxon>Streptomycetaceae</taxon>
        <taxon>Streptomyces</taxon>
    </lineage>
</organism>
<protein>
    <submittedName>
        <fullName evidence="5">ABC transporter substrate-binding protein</fullName>
    </submittedName>
</protein>
<gene>
    <name evidence="5" type="ORF">M1E25_09580</name>
</gene>
<reference evidence="5" key="1">
    <citation type="journal article" date="2023" name="Int. J. Syst. Evol. Microbiol.">
        <title>Streptomyces meridianus sp. nov. isolated from brackish water of the Tagus estuary in Alcochete, Portugal.</title>
        <authorList>
            <person name="Santos J.D.N."/>
            <person name="Klimek D."/>
            <person name="Calusinska M."/>
            <person name="Lobo Da Cunha A."/>
            <person name="Catita J."/>
            <person name="Goncalves H."/>
            <person name="Gonzalez I."/>
            <person name="Reyes F."/>
            <person name="Lage O.M."/>
        </authorList>
    </citation>
    <scope>NUCLEOTIDE SEQUENCE</scope>
    <source>
        <strain evidence="5">MTZ3.1</strain>
    </source>
</reference>
<dbReference type="Gene3D" id="3.40.190.10">
    <property type="entry name" value="Periplasmic binding protein-like II"/>
    <property type="match status" value="2"/>
</dbReference>
<dbReference type="PROSITE" id="PS51257">
    <property type="entry name" value="PROKAR_LIPOPROTEIN"/>
    <property type="match status" value="1"/>
</dbReference>
<dbReference type="RefSeq" id="WP_251412628.1">
    <property type="nucleotide sequence ID" value="NZ_JAMQGM010000019.1"/>
</dbReference>
<feature type="chain" id="PRO_5047254054" evidence="2">
    <location>
        <begin position="21"/>
        <end position="280"/>
    </location>
</feature>
<feature type="domain" description="Solute-binding protein family 3/N-terminal" evidence="3">
    <location>
        <begin position="50"/>
        <end position="273"/>
    </location>
</feature>
<accession>A0ABT0X4Z2</accession>
<evidence type="ECO:0000313" key="6">
    <source>
        <dbReference type="Proteomes" id="UP001167160"/>
    </source>
</evidence>
<feature type="domain" description="Ionotropic glutamate receptor C-terminal" evidence="4">
    <location>
        <begin position="50"/>
        <end position="272"/>
    </location>
</feature>
<name>A0ABT0X4Z2_9ACTN</name>
<dbReference type="Proteomes" id="UP001167160">
    <property type="component" value="Unassembled WGS sequence"/>
</dbReference>
<dbReference type="SUPFAM" id="SSF53850">
    <property type="entry name" value="Periplasmic binding protein-like II"/>
    <property type="match status" value="1"/>
</dbReference>
<dbReference type="InterPro" id="IPR001638">
    <property type="entry name" value="Solute-binding_3/MltF_N"/>
</dbReference>
<evidence type="ECO:0000256" key="2">
    <source>
        <dbReference type="SAM" id="SignalP"/>
    </source>
</evidence>
<dbReference type="EMBL" id="JAMQGM010000019">
    <property type="protein sequence ID" value="MCM2577603.1"/>
    <property type="molecule type" value="Genomic_DNA"/>
</dbReference>
<comment type="caution">
    <text evidence="5">The sequence shown here is derived from an EMBL/GenBank/DDBJ whole genome shotgun (WGS) entry which is preliminary data.</text>
</comment>
<evidence type="ECO:0000256" key="1">
    <source>
        <dbReference type="ARBA" id="ARBA00022729"/>
    </source>
</evidence>
<keyword evidence="6" id="KW-1185">Reference proteome</keyword>
<dbReference type="CDD" id="cd13530">
    <property type="entry name" value="PBP2_peptides_like"/>
    <property type="match status" value="1"/>
</dbReference>
<sequence length="280" mass="29904">MTRPLGMSGLRRTTALPALAASSALLLAGCGSGGGGSTSAEGVPLVKAGQLTTCTHLPYPPFQFEKDGKVVGFDVAVIDLVAEDLGVEQQIVDKSFETIKTGADLNARTCDVAAAGMTITDERRKNLAFSVPYFDATQALLARKGVKAGSIEDLRKQKLKVGSQSSTTGEEYARSHGIDSKSFESSDAELNGLRTGQVDVIIQDYPVVRNWLKDPANAEKFELSANLDTGEQYGFAVRKQGGEKLLKRIDAAIREAKKDGTYQKLYEKWIGPMPKGAAAS</sequence>
<dbReference type="PANTHER" id="PTHR35936">
    <property type="entry name" value="MEMBRANE-BOUND LYTIC MUREIN TRANSGLYCOSYLASE F"/>
    <property type="match status" value="1"/>
</dbReference>
<dbReference type="SMART" id="SM00062">
    <property type="entry name" value="PBPb"/>
    <property type="match status" value="1"/>
</dbReference>
<dbReference type="PANTHER" id="PTHR35936:SF17">
    <property type="entry name" value="ARGININE-BINDING EXTRACELLULAR PROTEIN ARTP"/>
    <property type="match status" value="1"/>
</dbReference>
<evidence type="ECO:0000313" key="5">
    <source>
        <dbReference type="EMBL" id="MCM2577603.1"/>
    </source>
</evidence>
<feature type="signal peptide" evidence="2">
    <location>
        <begin position="1"/>
        <end position="20"/>
    </location>
</feature>
<evidence type="ECO:0000259" key="3">
    <source>
        <dbReference type="SMART" id="SM00062"/>
    </source>
</evidence>